<feature type="transmembrane region" description="Helical" evidence="1">
    <location>
        <begin position="12"/>
        <end position="37"/>
    </location>
</feature>
<evidence type="ECO:0000256" key="1">
    <source>
        <dbReference type="SAM" id="Phobius"/>
    </source>
</evidence>
<gene>
    <name evidence="2" type="ORF">DFR85_15660</name>
</gene>
<protein>
    <submittedName>
        <fullName evidence="2">Uncharacterized protein</fullName>
    </submittedName>
</protein>
<organism evidence="2 3">
    <name type="scientific">Acidianus brierleyi</name>
    <dbReference type="NCBI Taxonomy" id="41673"/>
    <lineage>
        <taxon>Archaea</taxon>
        <taxon>Thermoproteota</taxon>
        <taxon>Thermoprotei</taxon>
        <taxon>Sulfolobales</taxon>
        <taxon>Sulfolobaceae</taxon>
        <taxon>Acidianus</taxon>
    </lineage>
</organism>
<keyword evidence="1" id="KW-0812">Transmembrane</keyword>
<dbReference type="EMBL" id="CP029289">
    <property type="protein sequence ID" value="AWR95800.1"/>
    <property type="molecule type" value="Genomic_DNA"/>
</dbReference>
<feature type="transmembrane region" description="Helical" evidence="1">
    <location>
        <begin position="49"/>
        <end position="67"/>
    </location>
</feature>
<dbReference type="RefSeq" id="WP_110271678.1">
    <property type="nucleotide sequence ID" value="NZ_CP029289.2"/>
</dbReference>
<keyword evidence="3" id="KW-1185">Reference proteome</keyword>
<dbReference type="GeneID" id="36833622"/>
<evidence type="ECO:0000313" key="2">
    <source>
        <dbReference type="EMBL" id="AWR95800.1"/>
    </source>
</evidence>
<dbReference type="KEGG" id="abri:DFR85_15660"/>
<evidence type="ECO:0000313" key="3">
    <source>
        <dbReference type="Proteomes" id="UP000248044"/>
    </source>
</evidence>
<dbReference type="Proteomes" id="UP000248044">
    <property type="component" value="Chromosome"/>
</dbReference>
<dbReference type="AlphaFoldDB" id="A0A2U9IIF4"/>
<keyword evidence="1" id="KW-1133">Transmembrane helix</keyword>
<reference evidence="2 3" key="1">
    <citation type="submission" date="2018-05" db="EMBL/GenBank/DDBJ databases">
        <title>Complete Genome Sequences of Extremely Thermoacidophilic, Metal-Mobilizing Type-Strain Members of the Archaeal Family Sulfolobaceae: Acidianus brierleyi DSM-1651T, Acidianus sulfidivorans DSM-18786T, Metallosphaera hakonensis DSM-7519T, and Metallosphaera prunae DSM-10039T.</title>
        <authorList>
            <person name="Counts J.A."/>
            <person name="Kelly R.M."/>
        </authorList>
    </citation>
    <scope>NUCLEOTIDE SEQUENCE [LARGE SCALE GENOMIC DNA]</scope>
    <source>
        <strain evidence="2 3">DSM 1651</strain>
    </source>
</reference>
<keyword evidence="1" id="KW-0472">Membrane</keyword>
<name>A0A2U9IIF4_9CREN</name>
<proteinExistence type="predicted"/>
<accession>A0A2U9IIF4</accession>
<sequence>MEEKKISILKYATIISIFIIIPLIVLSFLVYFLALYFTKSSTISSEVTTVTTIPILLGGISAMRWYMEKNELISPFHKNIVVYNLDSNDNVEIPEELIRTYETRMLYFLENNLYNEYLKTLSFVVSFYLKNAIVNNDVRSFLKAKDLIKKGDCIVKEKKIKNNVIELFQLVRKKVEDYSKKFE</sequence>